<feature type="compositionally biased region" description="Basic and acidic residues" evidence="1">
    <location>
        <begin position="71"/>
        <end position="86"/>
    </location>
</feature>
<comment type="caution">
    <text evidence="2">The sequence shown here is derived from an EMBL/GenBank/DDBJ whole genome shotgun (WGS) entry which is preliminary data.</text>
</comment>
<reference evidence="2 3" key="1">
    <citation type="submission" date="2020-07" db="EMBL/GenBank/DDBJ databases">
        <title>Genomic Encyclopedia of Type Strains, Phase IV (KMG-V): Genome sequencing to study the core and pangenomes of soil and plant-associated prokaryotes.</title>
        <authorList>
            <person name="Whitman W."/>
        </authorList>
    </citation>
    <scope>NUCLEOTIDE SEQUENCE [LARGE SCALE GENOMIC DNA]</scope>
    <source>
        <strain evidence="2 3">M8UP22</strain>
    </source>
</reference>
<dbReference type="Proteomes" id="UP000564385">
    <property type="component" value="Unassembled WGS sequence"/>
</dbReference>
<name>A0A852V5N3_9BACT</name>
<evidence type="ECO:0000313" key="3">
    <source>
        <dbReference type="Proteomes" id="UP000564385"/>
    </source>
</evidence>
<protein>
    <submittedName>
        <fullName evidence="2">Uncharacterized protein</fullName>
    </submittedName>
</protein>
<sequence>MFMAMSSRHCSLLNNDALGFSSEGIFFELDLSIAEGVKLIRHAFVLVWRGNLLFWGLTGFRGSMATVTADPLRDDKKDTAKTEGRQRPKRQTPA</sequence>
<dbReference type="AlphaFoldDB" id="A0A852V5N3"/>
<evidence type="ECO:0000256" key="1">
    <source>
        <dbReference type="SAM" id="MobiDB-lite"/>
    </source>
</evidence>
<dbReference type="EMBL" id="JACCCU010000001">
    <property type="protein sequence ID" value="NYF88243.1"/>
    <property type="molecule type" value="Genomic_DNA"/>
</dbReference>
<evidence type="ECO:0000313" key="2">
    <source>
        <dbReference type="EMBL" id="NYF88243.1"/>
    </source>
</evidence>
<gene>
    <name evidence="2" type="ORF">HDF08_000310</name>
</gene>
<organism evidence="2 3">
    <name type="scientific">Tunturiibacter lichenicola</name>
    <dbReference type="NCBI Taxonomy" id="2051959"/>
    <lineage>
        <taxon>Bacteria</taxon>
        <taxon>Pseudomonadati</taxon>
        <taxon>Acidobacteriota</taxon>
        <taxon>Terriglobia</taxon>
        <taxon>Terriglobales</taxon>
        <taxon>Acidobacteriaceae</taxon>
        <taxon>Tunturiibacter</taxon>
    </lineage>
</organism>
<proteinExistence type="predicted"/>
<feature type="region of interest" description="Disordered" evidence="1">
    <location>
        <begin position="71"/>
        <end position="94"/>
    </location>
</feature>
<accession>A0A852V5N3</accession>